<sequence>MTNGTSQGLFIVVAIIIFGIFTLTSYVLFKDNLKPTLANIFTNGFNQSTTALNNGIILENNINTDETNSTIYKNQLYVKIRDKNESKNESEVWVLLEELKDDTYAIKASGIDKTSPTYDMVYSTGCSGSTSMIGDLTLPDTINGKKITLIKEKAFYYSKFNGQLTLPKYLQSIGAYAFYYSNFSGELTLPDSLKSIGSSAFHFSNFSGSLTLPNSLQSIGDSAFKVSNFEGSLTLPNSLQSIGSSAFHFSNFSGSLTLPDSLQSIGGNAFHYSNFSGTLDISKVTNIGFYAFENSSISTVKNDSLNNNNKTIGKNAIRMADGSFYIIN</sequence>
<gene>
    <name evidence="2" type="ORF">HMPREF9088_1432</name>
</gene>
<organism evidence="2 3">
    <name type="scientific">Enterococcus italicus (strain DSM 15952 / CCUG 50447 / LMG 22039 / TP 1.5)</name>
    <dbReference type="NCBI Taxonomy" id="888064"/>
    <lineage>
        <taxon>Bacteria</taxon>
        <taxon>Bacillati</taxon>
        <taxon>Bacillota</taxon>
        <taxon>Bacilli</taxon>
        <taxon>Lactobacillales</taxon>
        <taxon>Enterococcaceae</taxon>
        <taxon>Enterococcus</taxon>
    </lineage>
</organism>
<keyword evidence="3" id="KW-1185">Reference proteome</keyword>
<evidence type="ECO:0000313" key="2">
    <source>
        <dbReference type="EMBL" id="EFU73706.1"/>
    </source>
</evidence>
<dbReference type="OrthoDB" id="2195322at2"/>
<evidence type="ECO:0000313" key="3">
    <source>
        <dbReference type="Proteomes" id="UP000010296"/>
    </source>
</evidence>
<evidence type="ECO:0000256" key="1">
    <source>
        <dbReference type="SAM" id="Phobius"/>
    </source>
</evidence>
<dbReference type="EMBL" id="AEPV01000060">
    <property type="protein sequence ID" value="EFU73706.1"/>
    <property type="molecule type" value="Genomic_DNA"/>
</dbReference>
<dbReference type="InterPro" id="IPR032675">
    <property type="entry name" value="LRR_dom_sf"/>
</dbReference>
<keyword evidence="1" id="KW-0812">Transmembrane</keyword>
<dbReference type="Pfam" id="PF13306">
    <property type="entry name" value="LRR_5"/>
    <property type="match status" value="2"/>
</dbReference>
<dbReference type="AlphaFoldDB" id="E6LGE2"/>
<dbReference type="InterPro" id="IPR026906">
    <property type="entry name" value="LRR_5"/>
</dbReference>
<comment type="caution">
    <text evidence="2">The sequence shown here is derived from an EMBL/GenBank/DDBJ whole genome shotgun (WGS) entry which is preliminary data.</text>
</comment>
<dbReference type="eggNOG" id="COG3209">
    <property type="taxonomic scope" value="Bacteria"/>
</dbReference>
<dbReference type="HOGENOM" id="CLU_972318_0_0_9"/>
<dbReference type="RefSeq" id="WP_007208445.1">
    <property type="nucleotide sequence ID" value="NZ_GL622241.1"/>
</dbReference>
<feature type="transmembrane region" description="Helical" evidence="1">
    <location>
        <begin position="6"/>
        <end position="29"/>
    </location>
</feature>
<name>E6LGE2_ENTI1</name>
<keyword evidence="1" id="KW-1133">Transmembrane helix</keyword>
<reference evidence="2 3" key="1">
    <citation type="submission" date="2010-12" db="EMBL/GenBank/DDBJ databases">
        <authorList>
            <person name="Muzny D."/>
            <person name="Qin X."/>
            <person name="Deng J."/>
            <person name="Jiang H."/>
            <person name="Liu Y."/>
            <person name="Qu J."/>
            <person name="Song X.-Z."/>
            <person name="Zhang L."/>
            <person name="Thornton R."/>
            <person name="Coyle M."/>
            <person name="Francisco L."/>
            <person name="Jackson L."/>
            <person name="Javaid M."/>
            <person name="Korchina V."/>
            <person name="Kovar C."/>
            <person name="Mata R."/>
            <person name="Mathew T."/>
            <person name="Ngo R."/>
            <person name="Nguyen L."/>
            <person name="Nguyen N."/>
            <person name="Okwuonu G."/>
            <person name="Ongeri F."/>
            <person name="Pham C."/>
            <person name="Simmons D."/>
            <person name="Wilczek-Boney K."/>
            <person name="Hale W."/>
            <person name="Jakkamsetti A."/>
            <person name="Pham P."/>
            <person name="Ruth R."/>
            <person name="San Lucas F."/>
            <person name="Warren J."/>
            <person name="Zhang J."/>
            <person name="Zhao Z."/>
            <person name="Zhou C."/>
            <person name="Zhu D."/>
            <person name="Lee S."/>
            <person name="Bess C."/>
            <person name="Blankenburg K."/>
            <person name="Forbes L."/>
            <person name="Fu Q."/>
            <person name="Gubbala S."/>
            <person name="Hirani K."/>
            <person name="Jayaseelan J.C."/>
            <person name="Lara F."/>
            <person name="Munidasa M."/>
            <person name="Palculict T."/>
            <person name="Patil S."/>
            <person name="Pu L.-L."/>
            <person name="Saada N."/>
            <person name="Tang L."/>
            <person name="Weissenberger G."/>
            <person name="Zhu Y."/>
            <person name="Hemphill L."/>
            <person name="Shang Y."/>
            <person name="Youmans B."/>
            <person name="Ayvaz T."/>
            <person name="Ross M."/>
            <person name="Santibanez J."/>
            <person name="Aqrawi P."/>
            <person name="Gross S."/>
            <person name="Joshi V."/>
            <person name="Fowler G."/>
            <person name="Nazareth L."/>
            <person name="Reid J."/>
            <person name="Worley K."/>
            <person name="Petrosino J."/>
            <person name="Highlander S."/>
            <person name="Gibbs R."/>
        </authorList>
    </citation>
    <scope>NUCLEOTIDE SEQUENCE [LARGE SCALE GENOMIC DNA]</scope>
    <source>
        <strain evidence="3">DSM 15952 / CCUG 50447 / LMG 22039 / TP 1.5</strain>
    </source>
</reference>
<proteinExistence type="predicted"/>
<accession>E6LGE2</accession>
<dbReference type="Proteomes" id="UP000010296">
    <property type="component" value="Unassembled WGS sequence"/>
</dbReference>
<keyword evidence="1" id="KW-0472">Membrane</keyword>
<dbReference type="Gene3D" id="3.80.10.10">
    <property type="entry name" value="Ribonuclease Inhibitor"/>
    <property type="match status" value="1"/>
</dbReference>
<dbReference type="PATRIC" id="fig|888064.11.peg.397"/>
<dbReference type="STRING" id="888064.HMPREF9088_1432"/>
<protein>
    <recommendedName>
        <fullName evidence="4">Leucine Rich Repeat protein</fullName>
    </recommendedName>
</protein>
<evidence type="ECO:0008006" key="4">
    <source>
        <dbReference type="Google" id="ProtNLM"/>
    </source>
</evidence>